<dbReference type="OrthoDB" id="21416at2759"/>
<dbReference type="SUPFAM" id="SSF48403">
    <property type="entry name" value="Ankyrin repeat"/>
    <property type="match status" value="6"/>
</dbReference>
<dbReference type="PROSITE" id="PS50088">
    <property type="entry name" value="ANK_REPEAT"/>
    <property type="match status" value="8"/>
</dbReference>
<dbReference type="PRINTS" id="PR01415">
    <property type="entry name" value="ANKYRIN"/>
</dbReference>
<dbReference type="InterPro" id="IPR002110">
    <property type="entry name" value="Ankyrin_rpt"/>
</dbReference>
<feature type="repeat" description="ANK" evidence="3">
    <location>
        <begin position="1042"/>
        <end position="1075"/>
    </location>
</feature>
<name>A0A4V4HTM2_9HELO</name>
<dbReference type="Pfam" id="PF12796">
    <property type="entry name" value="Ank_2"/>
    <property type="match status" value="5"/>
</dbReference>
<evidence type="ECO:0000256" key="2">
    <source>
        <dbReference type="ARBA" id="ARBA00023043"/>
    </source>
</evidence>
<dbReference type="Pfam" id="PF24883">
    <property type="entry name" value="NPHP3_N"/>
    <property type="match status" value="1"/>
</dbReference>
<proteinExistence type="predicted"/>
<feature type="repeat" description="ANK" evidence="3">
    <location>
        <begin position="617"/>
        <end position="649"/>
    </location>
</feature>
<dbReference type="Gene3D" id="3.40.50.300">
    <property type="entry name" value="P-loop containing nucleotide triphosphate hydrolases"/>
    <property type="match status" value="1"/>
</dbReference>
<feature type="repeat" description="ANK" evidence="3">
    <location>
        <begin position="1232"/>
        <end position="1264"/>
    </location>
</feature>
<organism evidence="6 7">
    <name type="scientific">Botrytis galanthina</name>
    <dbReference type="NCBI Taxonomy" id="278940"/>
    <lineage>
        <taxon>Eukaryota</taxon>
        <taxon>Fungi</taxon>
        <taxon>Dikarya</taxon>
        <taxon>Ascomycota</taxon>
        <taxon>Pezizomycotina</taxon>
        <taxon>Leotiomycetes</taxon>
        <taxon>Helotiales</taxon>
        <taxon>Sclerotiniaceae</taxon>
        <taxon>Botrytis</taxon>
    </lineage>
</organism>
<accession>A0A4V4HTM2</accession>
<feature type="region of interest" description="Disordered" evidence="4">
    <location>
        <begin position="1300"/>
        <end position="1319"/>
    </location>
</feature>
<evidence type="ECO:0000256" key="3">
    <source>
        <dbReference type="PROSITE-ProRule" id="PRU00023"/>
    </source>
</evidence>
<evidence type="ECO:0000313" key="7">
    <source>
        <dbReference type="Proteomes" id="UP000308671"/>
    </source>
</evidence>
<reference evidence="6 7" key="1">
    <citation type="submission" date="2017-12" db="EMBL/GenBank/DDBJ databases">
        <title>Comparative genomics of Botrytis spp.</title>
        <authorList>
            <person name="Valero-Jimenez C.A."/>
            <person name="Tapia P."/>
            <person name="Veloso J."/>
            <person name="Silva-Moreno E."/>
            <person name="Staats M."/>
            <person name="Valdes J.H."/>
            <person name="Van Kan J.A.L."/>
        </authorList>
    </citation>
    <scope>NUCLEOTIDE SEQUENCE [LARGE SCALE GENOMIC DNA]</scope>
    <source>
        <strain evidence="6 7">MUCL435</strain>
    </source>
</reference>
<evidence type="ECO:0000256" key="4">
    <source>
        <dbReference type="SAM" id="MobiDB-lite"/>
    </source>
</evidence>
<evidence type="ECO:0000256" key="1">
    <source>
        <dbReference type="ARBA" id="ARBA00022737"/>
    </source>
</evidence>
<feature type="repeat" description="ANK" evidence="3">
    <location>
        <begin position="584"/>
        <end position="616"/>
    </location>
</feature>
<feature type="repeat" description="ANK" evidence="3">
    <location>
        <begin position="900"/>
        <end position="934"/>
    </location>
</feature>
<keyword evidence="1" id="KW-0677">Repeat</keyword>
<feature type="repeat" description="ANK" evidence="3">
    <location>
        <begin position="551"/>
        <end position="583"/>
    </location>
</feature>
<dbReference type="Proteomes" id="UP000308671">
    <property type="component" value="Unassembled WGS sequence"/>
</dbReference>
<feature type="repeat" description="ANK" evidence="3">
    <location>
        <begin position="1077"/>
        <end position="1114"/>
    </location>
</feature>
<dbReference type="SUPFAM" id="SSF52540">
    <property type="entry name" value="P-loop containing nucleoside triphosphate hydrolases"/>
    <property type="match status" value="1"/>
</dbReference>
<dbReference type="Gene3D" id="1.25.40.20">
    <property type="entry name" value="Ankyrin repeat-containing domain"/>
    <property type="match status" value="6"/>
</dbReference>
<dbReference type="InterPro" id="IPR027417">
    <property type="entry name" value="P-loop_NTPase"/>
</dbReference>
<keyword evidence="2 3" id="KW-0040">ANK repeat</keyword>
<dbReference type="PANTHER" id="PTHR24198:SF165">
    <property type="entry name" value="ANKYRIN REPEAT-CONTAINING PROTEIN-RELATED"/>
    <property type="match status" value="1"/>
</dbReference>
<dbReference type="InterPro" id="IPR036770">
    <property type="entry name" value="Ankyrin_rpt-contain_sf"/>
</dbReference>
<comment type="caution">
    <text evidence="6">The sequence shown here is derived from an EMBL/GenBank/DDBJ whole genome shotgun (WGS) entry which is preliminary data.</text>
</comment>
<keyword evidence="7" id="KW-1185">Reference proteome</keyword>
<evidence type="ECO:0000313" key="6">
    <source>
        <dbReference type="EMBL" id="THV46066.1"/>
    </source>
</evidence>
<dbReference type="EMBL" id="PQXL01000420">
    <property type="protein sequence ID" value="THV46066.1"/>
    <property type="molecule type" value="Genomic_DNA"/>
</dbReference>
<sequence>MTSDMSSDDFEMIESEDVIKQMLVDEKPDLEKIRKWLNPTDYLASSSEFNRHASSKARNTGEWIRETSQFEQWHSSTDHGSIWIKAVPGAGKSVLAASMVQSLSANESVPVLFFFFRQIIETNRTSRGLLRDWMCQLLPFSEALQLNLFEHVKNGQSLESITTAHLWKHLLTGLRMLKRVYCIADALDEMNMDEEFLSQLNALGSFRPAQVKVLLTSRSKQYLQRAFKNPQVIHVSLEEELVKRDISIFVRQRVKQFAEDGISEDMQSFIQSTVCERSEGLFLYARLMLDQISQSVKNKAHNEVLIREMIVKLPVGLEEMYNRVLIDHASLTNIHQDTQVMILQLVTQSARPMRLIEIVKAIEDNHHLSKGERDSKDIVRFGCGPLLEIMEDGVVQILHHSFTEFLLDADRTIRKLSNVPQFPVIDPKIAHREIALLCISKLQGGAFSSYPMPDNAKNGGGNVEQSLRQKFDFARLFVQYPLVEYATKNWTYHAKAYDYEDASFYETLEEFCNSDSQAFQAWSWLADRLRNSPNALRFWLQFSPGQAPASEMTSHLHIASSFGLDCWTQRLLGNGADVEIRDNTGNTPLFWAAKGGHTEVASRLLDAGAKPNIGGHNGLKPLHVAASNNHAGVVKLLLGAGVSPFTTRTEDTSRRCGNAPPNASQHPLMIASSAGHVETIIEMIPYCETKEIEEALLRAAHCGHHVLVSTLLGKTDVSPNAKAPVGFGGMGFIRGQTALMVATSSLEARSVKAIIEKGGIASLGSDHLTELGSARPIIHSINLTELGDRTPLHNLAMTTINQHNRAAAKEILDMLLLAGADLEARDSNGDTPLLLTVSPKSHRYFQNALELLLSAGADPCAMNSDNETLLHRACEELSSTDLAKQLLAFGVNPNQARISDGVTPLHCVVDNRHKPAELIELLVNHDANINVQDNNGDTTLHRACRSSLIQSGALIPAILSLSPDANIQNHLDETCLHNVYRSVDSGLVSTIIDTGIDLEKRDRKGRSVLLKAIAECQDKNMKMVEVLLSHPKKASISARTWQGKTVLHLACHSRNSVGLLNILVNHGADLNWIDSTNGNTLLHEVAARFDGDPRDIALIEYLHENGVSVDAKNYRQQTAAHIMGTFHGNRYNSLIIDGKQTFISVVRRLCPKFDVNAKDIDGYTPLHYACATSEYSVFVLIMAGAELNAQSFNRRTPLHCAARGRQCGVLSMFLNHAQRTGSTVDINVQDSDGMTPLHFACISGRPESVSILISAGADIERKTKQEISGITPLMACAMFLEEDRIWKLLQKGKLTELNVQDPFRAPSGSSETTGPETDLDEVTQHVTCRIGVIAHMLIAAGANIENAFIPALEAKCAELVYTIRGEESTRSKTFAENQLMAQMSSIEKVLDECSHEDIDFIKCKVCELDEATMKQLVLRDIDFTRANNPAWMSKMGPPITQFAHYGLTEFMSKIIFSAKLFDDPHYTGNIADSFVNGWNIIRPLLQVACERPVWNMNMVKILIEDGQVNVNAHHVTKKRSGVTMTEELIQGKTALHILAKGEFWWQVEAIQYLGEHGPWMENRSSRHTIGMGTLLRCAELDILDGKGRTPLEIASTYVVNDSASRRNLFSTQCCEALLTLGADPNKVNPEGLTALNKAGCDEETIRILLKYGADVNRGTKSVLISAIEHGDVRTLQLYLQNGVDPNVPDNSTDSSYRSQCATVNVARKYPIVVAAFPKGPKAYSASIAAEMIQLLLDYGARVDLVVEEGESILHYLFANATSTTLRPFFERPGIDMNTRDRYGRTALLCAISNSTKREGPHPHVTPSKLEKSQPPYVPPYLHLVNSATHRPSLNYLAVDNEGRHAIFYLLSRWTSETAPLLLSIPGVCSLFTQKDNAGYSPLHRVLSSHPMPTSLTDIVNIFVNDGGADLLEPDPEFNTALHHLARRRPYNKPRDSFRVMEQFLSLGGCIDARNDAGMTPLLVYLAGGGGQSHLPWYEKHGADFTATNNEGQGALHVVAASKLVMHTLPEYLEERKKARAGLFEALVKKYGCEVLDEDSKGRTALDIAAAMGNEEILELFQRRK</sequence>
<protein>
    <recommendedName>
        <fullName evidence="5">Nephrocystin 3-like N-terminal domain-containing protein</fullName>
    </recommendedName>
</protein>
<gene>
    <name evidence="6" type="ORF">BGAL_0420g00020</name>
</gene>
<dbReference type="PANTHER" id="PTHR24198">
    <property type="entry name" value="ANKYRIN REPEAT AND PROTEIN KINASE DOMAIN-CONTAINING PROTEIN"/>
    <property type="match status" value="1"/>
</dbReference>
<dbReference type="SMART" id="SM00248">
    <property type="entry name" value="ANK"/>
    <property type="match status" value="25"/>
</dbReference>
<dbReference type="PROSITE" id="PS50297">
    <property type="entry name" value="ANK_REP_REGION"/>
    <property type="match status" value="5"/>
</dbReference>
<evidence type="ECO:0000259" key="5">
    <source>
        <dbReference type="Pfam" id="PF24883"/>
    </source>
</evidence>
<feature type="repeat" description="ANK" evidence="3">
    <location>
        <begin position="828"/>
        <end position="864"/>
    </location>
</feature>
<dbReference type="InterPro" id="IPR056884">
    <property type="entry name" value="NPHP3-like_N"/>
</dbReference>
<feature type="domain" description="Nephrocystin 3-like N-terminal" evidence="5">
    <location>
        <begin position="59"/>
        <end position="218"/>
    </location>
</feature>